<sequence length="906" mass="98206">MSVIESKLNYANPESMLNTGLTDKEAKHKLQTHGPNILAERKKISPLKILFEQFTDLMVIILMVSTVISGFMGEMTEAITIIAIVVINAIMGFVQEFKTEKTMEALKSLAAPNAKVIRNEQLVSIPAEEIVPGDILVIEAGDRIAADAAVLESSGLQVDESLLTGESVPVEKSPLKSSKAIVDPYDKKSSVYMGTVITGGRGKAIVYATGMKTEMGHIADMIQNIEDEETPLQKRLAHLGRFIAVGCLLICAIVSVTGVIRGEKLFNMLLSGISLAVAAVPEGLPAIVTISLALGVQRMLKRNALIRKLPAVETLGCASIICSDKTGTLTENKMTVRKIYAAGYQLSVTGNGYNVEGSFLVDNRASDPLKVDGIKLALEIGAFCNNSVITRPASESSAIGRIKSIFSKQETLKISGDPTEIALTIAAAKAGITQSDLNGTYQRIDELPFDSDRKCMSIVCKNDKGEIYVFTKGAPDMIIDKCSRIMSARGIIKLDELTKRSITKINDGMATDALRVIGLAYRKLETGNYSSRTKNVESDLIFVGLMGLIDPPRKEAVEAVQKCRFAGIKPVMITGDHKLTATAIARELNIFCDGDNVLTGAEMDKMSEAQLEAIAPSVSVYARVSPKHKLQIVKVLKRLGHIVAMTGDGVNDAPAVKEADIGVSMGITGTDVTKEASSMVLLDDNFATIVAAVEEGRVIYNNIRKFIRYMLACNLGEVLTMFLGMLMWLPIPLLPIQILWVNLVTDGLPAIALGLDPAENDIMMRKPRGSKDTIFSHGLLRLIVSRGIFIGLSTLGVFVSILYFVNNVELARTGAFMTLVMTQLIHVFECKSETRNIFEIPLTNNIPLILAVLCSLAMILGVVYIPVFQVIFETVPLGLNEWLLILGFSLLGPVLSSLLGKGRRRQ</sequence>
<evidence type="ECO:0000256" key="1">
    <source>
        <dbReference type="ARBA" id="ARBA00004651"/>
    </source>
</evidence>
<comment type="subcellular location">
    <subcellularLocation>
        <location evidence="1">Cell membrane</location>
        <topology evidence="1">Multi-pass membrane protein</topology>
    </subcellularLocation>
</comment>
<feature type="domain" description="Cation-transporting P-type ATPase N-terminal" evidence="14">
    <location>
        <begin position="7"/>
        <end position="74"/>
    </location>
</feature>
<dbReference type="InterPro" id="IPR004014">
    <property type="entry name" value="ATPase_P-typ_cation-transptr_N"/>
</dbReference>
<dbReference type="FunFam" id="2.70.150.10:FF:000160">
    <property type="entry name" value="Sarcoplasmic/endoplasmic reticulum calcium ATPase 1"/>
    <property type="match status" value="1"/>
</dbReference>
<evidence type="ECO:0000259" key="14">
    <source>
        <dbReference type="SMART" id="SM00831"/>
    </source>
</evidence>
<keyword evidence="5 13" id="KW-0812">Transmembrane</keyword>
<evidence type="ECO:0000256" key="12">
    <source>
        <dbReference type="ARBA" id="ARBA00048694"/>
    </source>
</evidence>
<feature type="transmembrane region" description="Helical" evidence="13">
    <location>
        <begin position="49"/>
        <end position="72"/>
    </location>
</feature>
<dbReference type="InterPro" id="IPR050510">
    <property type="entry name" value="Cation_transp_ATPase_P-type"/>
</dbReference>
<keyword evidence="7" id="KW-0067">ATP-binding</keyword>
<dbReference type="InterPro" id="IPR018303">
    <property type="entry name" value="ATPase_P-typ_P_site"/>
</dbReference>
<feature type="transmembrane region" description="Helical" evidence="13">
    <location>
        <begin position="78"/>
        <end position="97"/>
    </location>
</feature>
<dbReference type="EMBL" id="MZGX01000007">
    <property type="protein sequence ID" value="OPX44802.1"/>
    <property type="molecule type" value="Genomic_DNA"/>
</dbReference>
<dbReference type="GO" id="GO:0005524">
    <property type="term" value="F:ATP binding"/>
    <property type="evidence" value="ECO:0007669"/>
    <property type="project" value="UniProtKB-KW"/>
</dbReference>
<dbReference type="SUPFAM" id="SSF56784">
    <property type="entry name" value="HAD-like"/>
    <property type="match status" value="1"/>
</dbReference>
<keyword evidence="16" id="KW-1185">Reference proteome</keyword>
<evidence type="ECO:0000313" key="16">
    <source>
        <dbReference type="Proteomes" id="UP000191554"/>
    </source>
</evidence>
<dbReference type="InterPro" id="IPR006068">
    <property type="entry name" value="ATPase_P-typ_cation-transptr_C"/>
</dbReference>
<keyword evidence="8" id="KW-0460">Magnesium</keyword>
<dbReference type="Proteomes" id="UP000191554">
    <property type="component" value="Unassembled WGS sequence"/>
</dbReference>
<dbReference type="PROSITE" id="PS00154">
    <property type="entry name" value="ATPASE_E1_E2"/>
    <property type="match status" value="1"/>
</dbReference>
<protein>
    <submittedName>
        <fullName evidence="15">Calcium-transporting ATPase</fullName>
        <ecNumber evidence="15">3.6.3.8</ecNumber>
    </submittedName>
</protein>
<dbReference type="InterPro" id="IPR001757">
    <property type="entry name" value="P_typ_ATPase"/>
</dbReference>
<evidence type="ECO:0000256" key="11">
    <source>
        <dbReference type="ARBA" id="ARBA00023136"/>
    </source>
</evidence>
<dbReference type="GO" id="GO:0016887">
    <property type="term" value="F:ATP hydrolysis activity"/>
    <property type="evidence" value="ECO:0007669"/>
    <property type="project" value="InterPro"/>
</dbReference>
<dbReference type="GO" id="GO:0005388">
    <property type="term" value="F:P-type calcium transporter activity"/>
    <property type="evidence" value="ECO:0007669"/>
    <property type="project" value="UniProtKB-EC"/>
</dbReference>
<keyword evidence="4" id="KW-0597">Phosphoprotein</keyword>
<dbReference type="PRINTS" id="PR00120">
    <property type="entry name" value="HATPASE"/>
</dbReference>
<evidence type="ECO:0000256" key="10">
    <source>
        <dbReference type="ARBA" id="ARBA00022989"/>
    </source>
</evidence>
<dbReference type="InterPro" id="IPR023298">
    <property type="entry name" value="ATPase_P-typ_TM_dom_sf"/>
</dbReference>
<organism evidence="15 16">
    <name type="scientific">Ruminiclostridium hungatei</name>
    <name type="common">Clostridium hungatei</name>
    <dbReference type="NCBI Taxonomy" id="48256"/>
    <lineage>
        <taxon>Bacteria</taxon>
        <taxon>Bacillati</taxon>
        <taxon>Bacillota</taxon>
        <taxon>Clostridia</taxon>
        <taxon>Eubacteriales</taxon>
        <taxon>Oscillospiraceae</taxon>
        <taxon>Ruminiclostridium</taxon>
    </lineage>
</organism>
<feature type="transmembrane region" description="Helical" evidence="13">
    <location>
        <begin position="779"/>
        <end position="804"/>
    </location>
</feature>
<dbReference type="SUPFAM" id="SSF81660">
    <property type="entry name" value="Metal cation-transporting ATPase, ATP-binding domain N"/>
    <property type="match status" value="1"/>
</dbReference>
<dbReference type="PANTHER" id="PTHR43294:SF21">
    <property type="entry name" value="CATION TRANSPORTING ATPASE"/>
    <property type="match status" value="1"/>
</dbReference>
<dbReference type="InterPro" id="IPR008250">
    <property type="entry name" value="ATPase_P-typ_transduc_dom_A_sf"/>
</dbReference>
<keyword evidence="3" id="KW-1003">Cell membrane</keyword>
<evidence type="ECO:0000256" key="4">
    <source>
        <dbReference type="ARBA" id="ARBA00022553"/>
    </source>
</evidence>
<dbReference type="Gene3D" id="3.40.1110.10">
    <property type="entry name" value="Calcium-transporting ATPase, cytoplasmic domain N"/>
    <property type="match status" value="1"/>
</dbReference>
<feature type="transmembrane region" description="Helical" evidence="13">
    <location>
        <begin position="848"/>
        <end position="870"/>
    </location>
</feature>
<evidence type="ECO:0000256" key="2">
    <source>
        <dbReference type="ARBA" id="ARBA00005675"/>
    </source>
</evidence>
<keyword evidence="9" id="KW-1278">Translocase</keyword>
<dbReference type="InterPro" id="IPR044492">
    <property type="entry name" value="P_typ_ATPase_HD_dom"/>
</dbReference>
<reference evidence="15 16" key="1">
    <citation type="submission" date="2017-03" db="EMBL/GenBank/DDBJ databases">
        <title>Genome sequence of Clostridium hungatei DSM 14427.</title>
        <authorList>
            <person name="Poehlein A."/>
            <person name="Daniel R."/>
        </authorList>
    </citation>
    <scope>NUCLEOTIDE SEQUENCE [LARGE SCALE GENOMIC DNA]</scope>
    <source>
        <strain evidence="15 16">DSM 14427</strain>
    </source>
</reference>
<evidence type="ECO:0000256" key="6">
    <source>
        <dbReference type="ARBA" id="ARBA00022741"/>
    </source>
</evidence>
<keyword evidence="6" id="KW-0547">Nucleotide-binding</keyword>
<comment type="catalytic activity">
    <reaction evidence="12">
        <text>Ca(2+)(in) + ATP + H2O = Ca(2+)(out) + ADP + phosphate + H(+)</text>
        <dbReference type="Rhea" id="RHEA:18105"/>
        <dbReference type="ChEBI" id="CHEBI:15377"/>
        <dbReference type="ChEBI" id="CHEBI:15378"/>
        <dbReference type="ChEBI" id="CHEBI:29108"/>
        <dbReference type="ChEBI" id="CHEBI:30616"/>
        <dbReference type="ChEBI" id="CHEBI:43474"/>
        <dbReference type="ChEBI" id="CHEBI:456216"/>
        <dbReference type="EC" id="7.2.2.10"/>
    </reaction>
</comment>
<accession>A0A1V4SLP4</accession>
<name>A0A1V4SLP4_RUMHU</name>
<dbReference type="Pfam" id="PF00689">
    <property type="entry name" value="Cation_ATPase_C"/>
    <property type="match status" value="1"/>
</dbReference>
<dbReference type="SFLD" id="SFLDF00027">
    <property type="entry name" value="p-type_atpase"/>
    <property type="match status" value="1"/>
</dbReference>
<dbReference type="InterPro" id="IPR023299">
    <property type="entry name" value="ATPase_P-typ_cyto_dom_N"/>
</dbReference>
<dbReference type="FunFam" id="1.20.1110.10:FF:000065">
    <property type="entry name" value="Sarcoplasmic/endoplasmic reticulum calcium ATPase 1"/>
    <property type="match status" value="1"/>
</dbReference>
<dbReference type="Pfam" id="PF00122">
    <property type="entry name" value="E1-E2_ATPase"/>
    <property type="match status" value="1"/>
</dbReference>
<gene>
    <name evidence="15" type="primary">yloB</name>
    <name evidence="15" type="ORF">CLHUN_13560</name>
</gene>
<dbReference type="Pfam" id="PF00690">
    <property type="entry name" value="Cation_ATPase_N"/>
    <property type="match status" value="1"/>
</dbReference>
<dbReference type="Gene3D" id="2.70.150.10">
    <property type="entry name" value="Calcium-transporting ATPase, cytoplasmic transduction domain A"/>
    <property type="match status" value="1"/>
</dbReference>
<dbReference type="AlphaFoldDB" id="A0A1V4SLP4"/>
<dbReference type="SMART" id="SM00831">
    <property type="entry name" value="Cation_ATPase_N"/>
    <property type="match status" value="1"/>
</dbReference>
<dbReference type="Gene3D" id="3.40.50.1000">
    <property type="entry name" value="HAD superfamily/HAD-like"/>
    <property type="match status" value="1"/>
</dbReference>
<dbReference type="STRING" id="48256.CLHUN_13560"/>
<keyword evidence="10 13" id="KW-1133">Transmembrane helix</keyword>
<evidence type="ECO:0000256" key="13">
    <source>
        <dbReference type="SAM" id="Phobius"/>
    </source>
</evidence>
<feature type="transmembrane region" description="Helical" evidence="13">
    <location>
        <begin position="882"/>
        <end position="900"/>
    </location>
</feature>
<dbReference type="InterPro" id="IPR005782">
    <property type="entry name" value="P-type_ATPase_IIA"/>
</dbReference>
<dbReference type="Pfam" id="PF13246">
    <property type="entry name" value="Cation_ATPase"/>
    <property type="match status" value="1"/>
</dbReference>
<dbReference type="Gene3D" id="1.20.1110.10">
    <property type="entry name" value="Calcium-transporting ATPase, transmembrane domain"/>
    <property type="match status" value="1"/>
</dbReference>
<dbReference type="NCBIfam" id="TIGR01494">
    <property type="entry name" value="ATPase_P-type"/>
    <property type="match status" value="2"/>
</dbReference>
<dbReference type="InterPro" id="IPR036412">
    <property type="entry name" value="HAD-like_sf"/>
</dbReference>
<evidence type="ECO:0000256" key="7">
    <source>
        <dbReference type="ARBA" id="ARBA00022840"/>
    </source>
</evidence>
<dbReference type="PANTHER" id="PTHR43294">
    <property type="entry name" value="SODIUM/POTASSIUM-TRANSPORTING ATPASE SUBUNIT ALPHA"/>
    <property type="match status" value="1"/>
</dbReference>
<keyword evidence="15" id="KW-0378">Hydrolase</keyword>
<dbReference type="OrthoDB" id="9760364at2"/>
<feature type="transmembrane region" description="Helical" evidence="13">
    <location>
        <begin position="242"/>
        <end position="260"/>
    </location>
</feature>
<comment type="caution">
    <text evidence="15">The sequence shown here is derived from an EMBL/GenBank/DDBJ whole genome shotgun (WGS) entry which is preliminary data.</text>
</comment>
<dbReference type="InterPro" id="IPR023214">
    <property type="entry name" value="HAD_sf"/>
</dbReference>
<evidence type="ECO:0000256" key="5">
    <source>
        <dbReference type="ARBA" id="ARBA00022692"/>
    </source>
</evidence>
<dbReference type="EC" id="3.6.3.8" evidence="15"/>
<evidence type="ECO:0000256" key="9">
    <source>
        <dbReference type="ARBA" id="ARBA00022967"/>
    </source>
</evidence>
<evidence type="ECO:0000256" key="3">
    <source>
        <dbReference type="ARBA" id="ARBA00022475"/>
    </source>
</evidence>
<evidence type="ECO:0000256" key="8">
    <source>
        <dbReference type="ARBA" id="ARBA00022842"/>
    </source>
</evidence>
<comment type="similarity">
    <text evidence="2">Belongs to the cation transport ATPase (P-type) (TC 3.A.3) family. Type IIA subfamily.</text>
</comment>
<dbReference type="SUPFAM" id="SSF81665">
    <property type="entry name" value="Calcium ATPase, transmembrane domain M"/>
    <property type="match status" value="1"/>
</dbReference>
<dbReference type="RefSeq" id="WP_080063804.1">
    <property type="nucleotide sequence ID" value="NZ_MZGX01000007.1"/>
</dbReference>
<dbReference type="SFLD" id="SFLDS00003">
    <property type="entry name" value="Haloacid_Dehalogenase"/>
    <property type="match status" value="1"/>
</dbReference>
<dbReference type="PRINTS" id="PR00119">
    <property type="entry name" value="CATATPASE"/>
</dbReference>
<dbReference type="SFLD" id="SFLDG00002">
    <property type="entry name" value="C1.7:_P-type_atpase_like"/>
    <property type="match status" value="1"/>
</dbReference>
<dbReference type="InterPro" id="IPR059000">
    <property type="entry name" value="ATPase_P-type_domA"/>
</dbReference>
<feature type="transmembrane region" description="Helical" evidence="13">
    <location>
        <begin position="272"/>
        <end position="296"/>
    </location>
</feature>
<dbReference type="FunFam" id="3.40.50.1000:FF:000028">
    <property type="entry name" value="Calcium-transporting P-type ATPase, putative"/>
    <property type="match status" value="1"/>
</dbReference>
<dbReference type="NCBIfam" id="TIGR01116">
    <property type="entry name" value="ATPase-IIA1_Ca"/>
    <property type="match status" value="1"/>
</dbReference>
<dbReference type="GO" id="GO:0005886">
    <property type="term" value="C:plasma membrane"/>
    <property type="evidence" value="ECO:0007669"/>
    <property type="project" value="UniProtKB-SubCell"/>
</dbReference>
<proteinExistence type="inferred from homology"/>
<feature type="transmembrane region" description="Helical" evidence="13">
    <location>
        <begin position="709"/>
        <end position="731"/>
    </location>
</feature>
<evidence type="ECO:0000313" key="15">
    <source>
        <dbReference type="EMBL" id="OPX44802.1"/>
    </source>
</evidence>
<keyword evidence="11 13" id="KW-0472">Membrane</keyword>
<dbReference type="SUPFAM" id="SSF81653">
    <property type="entry name" value="Calcium ATPase, transduction domain A"/>
    <property type="match status" value="1"/>
</dbReference>